<dbReference type="AlphaFoldDB" id="A0A6M0R5X6"/>
<dbReference type="InterPro" id="IPR050644">
    <property type="entry name" value="PG_Glycine_Bridge_Synth"/>
</dbReference>
<evidence type="ECO:0000259" key="1">
    <source>
        <dbReference type="Pfam" id="PF13480"/>
    </source>
</evidence>
<dbReference type="RefSeq" id="WP_163248084.1">
    <property type="nucleotide sequence ID" value="NZ_SXDP01000001.1"/>
</dbReference>
<dbReference type="InterPro" id="IPR016181">
    <property type="entry name" value="Acyl_CoA_acyltransferase"/>
</dbReference>
<accession>A0A6M0R5X6</accession>
<keyword evidence="3" id="KW-1185">Reference proteome</keyword>
<feature type="domain" description="BioF2-like acetyltransferase" evidence="1">
    <location>
        <begin position="175"/>
        <end position="272"/>
    </location>
</feature>
<evidence type="ECO:0000313" key="2">
    <source>
        <dbReference type="EMBL" id="NEZ45601.1"/>
    </source>
</evidence>
<dbReference type="InterPro" id="IPR038740">
    <property type="entry name" value="BioF2-like_GNAT_dom"/>
</dbReference>
<keyword evidence="2" id="KW-0808">Transferase</keyword>
<evidence type="ECO:0000313" key="3">
    <source>
        <dbReference type="Proteomes" id="UP000473885"/>
    </source>
</evidence>
<comment type="caution">
    <text evidence="2">The sequence shown here is derived from an EMBL/GenBank/DDBJ whole genome shotgun (WGS) entry which is preliminary data.</text>
</comment>
<organism evidence="2 3">
    <name type="scientific">Clostridium niameyense</name>
    <dbReference type="NCBI Taxonomy" id="1622073"/>
    <lineage>
        <taxon>Bacteria</taxon>
        <taxon>Bacillati</taxon>
        <taxon>Bacillota</taxon>
        <taxon>Clostridia</taxon>
        <taxon>Eubacteriales</taxon>
        <taxon>Clostridiaceae</taxon>
        <taxon>Clostridium</taxon>
    </lineage>
</organism>
<dbReference type="PANTHER" id="PTHR36174">
    <property type="entry name" value="LIPID II:GLYCINE GLYCYLTRANSFERASE"/>
    <property type="match status" value="1"/>
</dbReference>
<dbReference type="EMBL" id="SXDP01000001">
    <property type="protein sequence ID" value="NEZ45601.1"/>
    <property type="molecule type" value="Genomic_DNA"/>
</dbReference>
<proteinExistence type="predicted"/>
<name>A0A6M0R5X6_9CLOT</name>
<sequence>MKNIKIRYLNCNEFQRWDEFVDESPHGNIFNKSYWIKKVSNEFKILIAEENNRIVGGIVLPSMYNKLYKNPKLTPQLGVILFNPDKNQKYCSILSRQIEITEELINNLPKFKMFNYNFNYNYTNFLPFIWNDFNVNVKYTYIIEDLTDLEKVYNNFDYNTKSMIKRANKSNLKLTDKFGIKEFYEINKKTFDRQNIKMPYTLDFLIEMDSILEEKGNRKMLFALNDNNEVIAGVYILYDNNCAYYLMGGADPKFRSTGAQTFLIWESIRFASTVSKKFDFEGSMIKEIEKPFRRFGGNQKIIYNVYKSSKLTEIAYSFARKNKNIIRKIFNI</sequence>
<dbReference type="Gene3D" id="3.40.630.30">
    <property type="match status" value="1"/>
</dbReference>
<dbReference type="SUPFAM" id="SSF55729">
    <property type="entry name" value="Acyl-CoA N-acyltransferases (Nat)"/>
    <property type="match status" value="1"/>
</dbReference>
<dbReference type="Pfam" id="PF13480">
    <property type="entry name" value="Acetyltransf_6"/>
    <property type="match status" value="1"/>
</dbReference>
<reference evidence="2 3" key="1">
    <citation type="submission" date="2019-04" db="EMBL/GenBank/DDBJ databases">
        <title>Genome sequencing of Clostridium botulinum Groups I-IV and Clostridium butyricum.</title>
        <authorList>
            <person name="Brunt J."/>
            <person name="Van Vliet A.H.M."/>
            <person name="Stringer S.C."/>
            <person name="Carter A.T."/>
            <person name="Peck M.W."/>
        </authorList>
    </citation>
    <scope>NUCLEOTIDE SEQUENCE [LARGE SCALE GENOMIC DNA]</scope>
    <source>
        <strain evidence="2 3">IFR 18/094</strain>
    </source>
</reference>
<dbReference type="Proteomes" id="UP000473885">
    <property type="component" value="Unassembled WGS sequence"/>
</dbReference>
<dbReference type="PANTHER" id="PTHR36174:SF1">
    <property type="entry name" value="LIPID II:GLYCINE GLYCYLTRANSFERASE"/>
    <property type="match status" value="1"/>
</dbReference>
<gene>
    <name evidence="2" type="ORF">FDF74_00060</name>
</gene>
<protein>
    <submittedName>
        <fullName evidence="2">GNAT family N-acetyltransferase</fullName>
    </submittedName>
</protein>
<dbReference type="GO" id="GO:0016740">
    <property type="term" value="F:transferase activity"/>
    <property type="evidence" value="ECO:0007669"/>
    <property type="project" value="UniProtKB-KW"/>
</dbReference>